<evidence type="ECO:0000259" key="2">
    <source>
        <dbReference type="Pfam" id="PF01989"/>
    </source>
</evidence>
<dbReference type="InterPro" id="IPR002840">
    <property type="entry name" value="PMDh-S-like_dom"/>
</dbReference>
<accession>X1FWX8</accession>
<evidence type="ECO:0000313" key="3">
    <source>
        <dbReference type="EMBL" id="GAH37050.1"/>
    </source>
</evidence>
<dbReference type="Gene3D" id="3.50.30.10">
    <property type="entry name" value="Phosphohistidine domain"/>
    <property type="match status" value="1"/>
</dbReference>
<dbReference type="PIRSF" id="PIRSF004966">
    <property type="entry name" value="UCP004966"/>
    <property type="match status" value="1"/>
</dbReference>
<feature type="non-terminal residue" evidence="3">
    <location>
        <position position="1"/>
    </location>
</feature>
<dbReference type="EMBL" id="BARU01014811">
    <property type="protein sequence ID" value="GAH37050.1"/>
    <property type="molecule type" value="Genomic_DNA"/>
</dbReference>
<dbReference type="GO" id="GO:0016829">
    <property type="term" value="F:lyase activity"/>
    <property type="evidence" value="ECO:0007669"/>
    <property type="project" value="UniProtKB-KW"/>
</dbReference>
<dbReference type="SUPFAM" id="SSF52016">
    <property type="entry name" value="LeuD/IlvD-like"/>
    <property type="match status" value="1"/>
</dbReference>
<keyword evidence="1" id="KW-0456">Lyase</keyword>
<dbReference type="Pfam" id="PF01989">
    <property type="entry name" value="AcnX_swivel_put"/>
    <property type="match status" value="1"/>
</dbReference>
<protein>
    <recommendedName>
        <fullName evidence="2">Phosphomevalonate dehydratase small subunit-like domain-containing protein</fullName>
    </recommendedName>
</protein>
<dbReference type="InterPro" id="IPR012016">
    <property type="entry name" value="PMDh-S-like"/>
</dbReference>
<proteinExistence type="predicted"/>
<sequence length="120" mass="12853">EGPALVSPIPISFFGGIDSKTGEIIDSENPLYGQSIADKIFVFPKGKGSTVGSYIIYGLRVNGVAPLAFIANIAETIVIASAILAEIPLVDQPEEDVLSFIKTGDYIKLNTQKRIISKKE</sequence>
<dbReference type="PANTHER" id="PTHR36577">
    <property type="entry name" value="DUF521 DOMAIN PROTEIN (AFU_ORTHOLOGUE AFUA_6G00490)"/>
    <property type="match status" value="1"/>
</dbReference>
<comment type="caution">
    <text evidence="3">The sequence shown here is derived from an EMBL/GenBank/DDBJ whole genome shotgun (WGS) entry which is preliminary data.</text>
</comment>
<name>X1FWX8_9ZZZZ</name>
<dbReference type="AlphaFoldDB" id="X1FWX8"/>
<organism evidence="3">
    <name type="scientific">marine sediment metagenome</name>
    <dbReference type="NCBI Taxonomy" id="412755"/>
    <lineage>
        <taxon>unclassified sequences</taxon>
        <taxon>metagenomes</taxon>
        <taxon>ecological metagenomes</taxon>
    </lineage>
</organism>
<evidence type="ECO:0000256" key="1">
    <source>
        <dbReference type="ARBA" id="ARBA00023239"/>
    </source>
</evidence>
<feature type="domain" description="Phosphomevalonate dehydratase small subunit-like" evidence="2">
    <location>
        <begin position="11"/>
        <end position="90"/>
    </location>
</feature>
<reference evidence="3" key="1">
    <citation type="journal article" date="2014" name="Front. Microbiol.">
        <title>High frequency of phylogenetically diverse reductive dehalogenase-homologous genes in deep subseafloor sedimentary metagenomes.</title>
        <authorList>
            <person name="Kawai M."/>
            <person name="Futagami T."/>
            <person name="Toyoda A."/>
            <person name="Takaki Y."/>
            <person name="Nishi S."/>
            <person name="Hori S."/>
            <person name="Arai W."/>
            <person name="Tsubouchi T."/>
            <person name="Morono Y."/>
            <person name="Uchiyama I."/>
            <person name="Ito T."/>
            <person name="Fujiyama A."/>
            <person name="Inagaki F."/>
            <person name="Takami H."/>
        </authorList>
    </citation>
    <scope>NUCLEOTIDE SEQUENCE</scope>
    <source>
        <strain evidence="3">Expedition CK06-06</strain>
    </source>
</reference>
<dbReference type="CDD" id="cd01356">
    <property type="entry name" value="AcnX_swivel"/>
    <property type="match status" value="1"/>
</dbReference>
<gene>
    <name evidence="3" type="ORF">S03H2_25909</name>
</gene>
<dbReference type="PANTHER" id="PTHR36577:SF3">
    <property type="entry name" value="DUF521 DOMAIN PROTEIN (AFU_ORTHOLOGUE AFUA_6G00490)"/>
    <property type="match status" value="1"/>
</dbReference>